<feature type="domain" description="DNA helicase Pif1-like DEAD-box helicase" evidence="2">
    <location>
        <begin position="1"/>
        <end position="94"/>
    </location>
</feature>
<comment type="cofactor">
    <cofactor evidence="1">
        <name>Mg(2+)</name>
        <dbReference type="ChEBI" id="CHEBI:18420"/>
    </cofactor>
</comment>
<dbReference type="InterPro" id="IPR010285">
    <property type="entry name" value="DNA_helicase_pif1-like_DEAD"/>
</dbReference>
<dbReference type="PANTHER" id="PTHR10492:SF100">
    <property type="entry name" value="ATP-DEPENDENT DNA HELICASE"/>
    <property type="match status" value="1"/>
</dbReference>
<dbReference type="AlphaFoldDB" id="A0A9J5W3J8"/>
<keyword evidence="1" id="KW-0378">Hydrolase</keyword>
<keyword evidence="1" id="KW-0234">DNA repair</keyword>
<organism evidence="3 4">
    <name type="scientific">Solanum commersonii</name>
    <name type="common">Commerson's wild potato</name>
    <name type="synonym">Commerson's nightshade</name>
    <dbReference type="NCBI Taxonomy" id="4109"/>
    <lineage>
        <taxon>Eukaryota</taxon>
        <taxon>Viridiplantae</taxon>
        <taxon>Streptophyta</taxon>
        <taxon>Embryophyta</taxon>
        <taxon>Tracheophyta</taxon>
        <taxon>Spermatophyta</taxon>
        <taxon>Magnoliopsida</taxon>
        <taxon>eudicotyledons</taxon>
        <taxon>Gunneridae</taxon>
        <taxon>Pentapetalae</taxon>
        <taxon>asterids</taxon>
        <taxon>lamiids</taxon>
        <taxon>Solanales</taxon>
        <taxon>Solanaceae</taxon>
        <taxon>Solanoideae</taxon>
        <taxon>Solaneae</taxon>
        <taxon>Solanum</taxon>
    </lineage>
</organism>
<dbReference type="GO" id="GO:0006281">
    <property type="term" value="P:DNA repair"/>
    <property type="evidence" value="ECO:0007669"/>
    <property type="project" value="UniProtKB-KW"/>
</dbReference>
<dbReference type="GO" id="GO:0005524">
    <property type="term" value="F:ATP binding"/>
    <property type="evidence" value="ECO:0007669"/>
    <property type="project" value="UniProtKB-KW"/>
</dbReference>
<dbReference type="OrthoDB" id="1918649at2759"/>
<keyword evidence="1" id="KW-0347">Helicase</keyword>
<proteinExistence type="inferred from homology"/>
<keyword evidence="1" id="KW-0233">DNA recombination</keyword>
<evidence type="ECO:0000313" key="3">
    <source>
        <dbReference type="EMBL" id="KAG5570085.1"/>
    </source>
</evidence>
<dbReference type="GO" id="GO:0006310">
    <property type="term" value="P:DNA recombination"/>
    <property type="evidence" value="ECO:0007669"/>
    <property type="project" value="UniProtKB-KW"/>
</dbReference>
<keyword evidence="1" id="KW-0227">DNA damage</keyword>
<dbReference type="GO" id="GO:0000723">
    <property type="term" value="P:telomere maintenance"/>
    <property type="evidence" value="ECO:0007669"/>
    <property type="project" value="InterPro"/>
</dbReference>
<comment type="similarity">
    <text evidence="1">Belongs to the helicase family.</text>
</comment>
<sequence>MAKHKMIQALDILLKDLASKRNLLDGKVIVFGGDFRQTLHVVHNGKEKILYRGLLYSIYGINLKSYTYRENMRAKEDPTFCEYLMQIGNGQEITNSNNKIEIPHNFIIPYTNEIESLHQLFRATYPNISTFFSNLSSITSRVILTTKNDFVNEINDMLIQQLPNDAKIYTAIDETLEAADQCQFEDFLHNLNHANLVQIDFEKIVGYIVAKLKSILEGLCNGTINMS</sequence>
<dbReference type="EMBL" id="JACXVP010000012">
    <property type="protein sequence ID" value="KAG5570085.1"/>
    <property type="molecule type" value="Genomic_DNA"/>
</dbReference>
<dbReference type="SUPFAM" id="SSF52540">
    <property type="entry name" value="P-loop containing nucleoside triphosphate hydrolases"/>
    <property type="match status" value="1"/>
</dbReference>
<evidence type="ECO:0000256" key="1">
    <source>
        <dbReference type="RuleBase" id="RU363044"/>
    </source>
</evidence>
<keyword evidence="4" id="KW-1185">Reference proteome</keyword>
<reference evidence="3 4" key="1">
    <citation type="submission" date="2020-09" db="EMBL/GenBank/DDBJ databases">
        <title>De no assembly of potato wild relative species, Solanum commersonii.</title>
        <authorList>
            <person name="Cho K."/>
        </authorList>
    </citation>
    <scope>NUCLEOTIDE SEQUENCE [LARGE SCALE GENOMIC DNA]</scope>
    <source>
        <strain evidence="3">LZ3.2</strain>
        <tissue evidence="3">Leaf</tissue>
    </source>
</reference>
<name>A0A9J5W3J8_SOLCO</name>
<keyword evidence="1" id="KW-0067">ATP-binding</keyword>
<evidence type="ECO:0000259" key="2">
    <source>
        <dbReference type="Pfam" id="PF05970"/>
    </source>
</evidence>
<accession>A0A9J5W3J8</accession>
<dbReference type="Pfam" id="PF05970">
    <property type="entry name" value="PIF1"/>
    <property type="match status" value="1"/>
</dbReference>
<dbReference type="Proteomes" id="UP000824120">
    <property type="component" value="Chromosome 12"/>
</dbReference>
<dbReference type="GO" id="GO:0016787">
    <property type="term" value="F:hydrolase activity"/>
    <property type="evidence" value="ECO:0007669"/>
    <property type="project" value="UniProtKB-KW"/>
</dbReference>
<dbReference type="InterPro" id="IPR027417">
    <property type="entry name" value="P-loop_NTPase"/>
</dbReference>
<protein>
    <recommendedName>
        <fullName evidence="1">ATP-dependent DNA helicase</fullName>
        <ecNumber evidence="1">5.6.2.3</ecNumber>
    </recommendedName>
</protein>
<comment type="caution">
    <text evidence="3">The sequence shown here is derived from an EMBL/GenBank/DDBJ whole genome shotgun (WGS) entry which is preliminary data.</text>
</comment>
<gene>
    <name evidence="3" type="ORF">H5410_059851</name>
</gene>
<comment type="catalytic activity">
    <reaction evidence="1">
        <text>ATP + H2O = ADP + phosphate + H(+)</text>
        <dbReference type="Rhea" id="RHEA:13065"/>
        <dbReference type="ChEBI" id="CHEBI:15377"/>
        <dbReference type="ChEBI" id="CHEBI:15378"/>
        <dbReference type="ChEBI" id="CHEBI:30616"/>
        <dbReference type="ChEBI" id="CHEBI:43474"/>
        <dbReference type="ChEBI" id="CHEBI:456216"/>
        <dbReference type="EC" id="5.6.2.3"/>
    </reaction>
</comment>
<keyword evidence="1" id="KW-0547">Nucleotide-binding</keyword>
<evidence type="ECO:0000313" key="4">
    <source>
        <dbReference type="Proteomes" id="UP000824120"/>
    </source>
</evidence>
<dbReference type="EC" id="5.6.2.3" evidence="1"/>
<dbReference type="PANTHER" id="PTHR10492">
    <property type="match status" value="1"/>
</dbReference>
<dbReference type="GO" id="GO:0043139">
    <property type="term" value="F:5'-3' DNA helicase activity"/>
    <property type="evidence" value="ECO:0007669"/>
    <property type="project" value="UniProtKB-EC"/>
</dbReference>